<evidence type="ECO:0000259" key="1">
    <source>
        <dbReference type="PROSITE" id="PS50995"/>
    </source>
</evidence>
<dbReference type="PANTHER" id="PTHR33164">
    <property type="entry name" value="TRANSCRIPTIONAL REGULATOR, MARR FAMILY"/>
    <property type="match status" value="1"/>
</dbReference>
<comment type="caution">
    <text evidence="2">The sequence shown here is derived from an EMBL/GenBank/DDBJ whole genome shotgun (WGS) entry which is preliminary data.</text>
</comment>
<accession>A0A9W6LGY1</accession>
<feature type="domain" description="HTH marR-type" evidence="1">
    <location>
        <begin position="1"/>
        <end position="152"/>
    </location>
</feature>
<dbReference type="RefSeq" id="WP_270113409.1">
    <property type="nucleotide sequence ID" value="NZ_BAAAOL010000017.1"/>
</dbReference>
<dbReference type="InterPro" id="IPR036388">
    <property type="entry name" value="WH-like_DNA-bd_sf"/>
</dbReference>
<dbReference type="PRINTS" id="PR00598">
    <property type="entry name" value="HTHMARR"/>
</dbReference>
<dbReference type="Pfam" id="PF12802">
    <property type="entry name" value="MarR_2"/>
    <property type="match status" value="1"/>
</dbReference>
<organism evidence="2 3">
    <name type="scientific">Glycomyces algeriensis</name>
    <dbReference type="NCBI Taxonomy" id="256037"/>
    <lineage>
        <taxon>Bacteria</taxon>
        <taxon>Bacillati</taxon>
        <taxon>Actinomycetota</taxon>
        <taxon>Actinomycetes</taxon>
        <taxon>Glycomycetales</taxon>
        <taxon>Glycomycetaceae</taxon>
        <taxon>Glycomyces</taxon>
    </lineage>
</organism>
<protein>
    <submittedName>
        <fullName evidence="2">MarR family transcriptional regulator</fullName>
    </submittedName>
</protein>
<dbReference type="PANTHER" id="PTHR33164:SF43">
    <property type="entry name" value="HTH-TYPE TRANSCRIPTIONAL REPRESSOR YETL"/>
    <property type="match status" value="1"/>
</dbReference>
<dbReference type="PROSITE" id="PS50995">
    <property type="entry name" value="HTH_MARR_2"/>
    <property type="match status" value="1"/>
</dbReference>
<dbReference type="Proteomes" id="UP001144313">
    <property type="component" value="Unassembled WGS sequence"/>
</dbReference>
<proteinExistence type="predicted"/>
<sequence>MGEAIGSAKEAAGNELVVAFGRFLGAANRLEHVLGRAIEEACGISHLMFEVLLILARADEAGLPMRAISREQVLTTGGVTRLIDRMEAAGLVERGANPDDRRGRMVRLTAAGEAKAVEASRVHVENIRRYFLEPLPAEHHDVFAEDLRILSRSAGDAVGRLR</sequence>
<gene>
    <name evidence="2" type="primary">marR</name>
    <name evidence="2" type="ORF">GALLR39Z86_29280</name>
</gene>
<dbReference type="GO" id="GO:0003700">
    <property type="term" value="F:DNA-binding transcription factor activity"/>
    <property type="evidence" value="ECO:0007669"/>
    <property type="project" value="InterPro"/>
</dbReference>
<evidence type="ECO:0000313" key="2">
    <source>
        <dbReference type="EMBL" id="GLI43078.1"/>
    </source>
</evidence>
<reference evidence="2" key="1">
    <citation type="submission" date="2022-12" db="EMBL/GenBank/DDBJ databases">
        <title>Reference genome sequencing for broad-spectrum identification of bacterial and archaeal isolates by mass spectrometry.</title>
        <authorList>
            <person name="Sekiguchi Y."/>
            <person name="Tourlousse D.M."/>
        </authorList>
    </citation>
    <scope>NUCLEOTIDE SEQUENCE</scope>
    <source>
        <strain evidence="2">LLR39Z86</strain>
    </source>
</reference>
<evidence type="ECO:0000313" key="3">
    <source>
        <dbReference type="Proteomes" id="UP001144313"/>
    </source>
</evidence>
<dbReference type="InterPro" id="IPR000835">
    <property type="entry name" value="HTH_MarR-typ"/>
</dbReference>
<dbReference type="EMBL" id="BSDT01000001">
    <property type="protein sequence ID" value="GLI43078.1"/>
    <property type="molecule type" value="Genomic_DNA"/>
</dbReference>
<keyword evidence="3" id="KW-1185">Reference proteome</keyword>
<dbReference type="InterPro" id="IPR039422">
    <property type="entry name" value="MarR/SlyA-like"/>
</dbReference>
<name>A0A9W6LGY1_9ACTN</name>
<dbReference type="GO" id="GO:0006950">
    <property type="term" value="P:response to stress"/>
    <property type="evidence" value="ECO:0007669"/>
    <property type="project" value="TreeGrafter"/>
</dbReference>
<dbReference type="AlphaFoldDB" id="A0A9W6LGY1"/>
<dbReference type="Gene3D" id="1.10.10.10">
    <property type="entry name" value="Winged helix-like DNA-binding domain superfamily/Winged helix DNA-binding domain"/>
    <property type="match status" value="1"/>
</dbReference>
<dbReference type="InterPro" id="IPR036390">
    <property type="entry name" value="WH_DNA-bd_sf"/>
</dbReference>
<dbReference type="SUPFAM" id="SSF46785">
    <property type="entry name" value="Winged helix' DNA-binding domain"/>
    <property type="match status" value="1"/>
</dbReference>
<dbReference type="SMART" id="SM00347">
    <property type="entry name" value="HTH_MARR"/>
    <property type="match status" value="1"/>
</dbReference>